<protein>
    <recommendedName>
        <fullName evidence="6">Autotransporter domain-containing protein</fullName>
    </recommendedName>
</protein>
<dbReference type="RefSeq" id="WP_120640570.1">
    <property type="nucleotide sequence ID" value="NZ_RAQU01000221.1"/>
</dbReference>
<evidence type="ECO:0008006" key="6">
    <source>
        <dbReference type="Google" id="ProtNLM"/>
    </source>
</evidence>
<dbReference type="Proteomes" id="UP000278036">
    <property type="component" value="Unassembled WGS sequence"/>
</dbReference>
<comment type="caution">
    <text evidence="2">The sequence shown here is derived from an EMBL/GenBank/DDBJ whole genome shotgun (WGS) entry which is preliminary data.</text>
</comment>
<reference evidence="2 5" key="1">
    <citation type="submission" date="2018-09" db="EMBL/GenBank/DDBJ databases">
        <title>Roseomonas sp. nov., isolated from feces of Tibetan antelopes in the Qinghai-Tibet plateau, China.</title>
        <authorList>
            <person name="Tian Z."/>
        </authorList>
    </citation>
    <scope>NUCLEOTIDE SEQUENCE [LARGE SCALE GENOMIC DNA]</scope>
    <source>
        <strain evidence="3 4">Z23</strain>
        <strain evidence="2 5">Z24</strain>
    </source>
</reference>
<dbReference type="OrthoDB" id="7462457at2"/>
<evidence type="ECO:0000313" key="3">
    <source>
        <dbReference type="EMBL" id="RMI26289.1"/>
    </source>
</evidence>
<organism evidence="2 5">
    <name type="scientific">Teichococcus wenyumeiae</name>
    <dbReference type="NCBI Taxonomy" id="2478470"/>
    <lineage>
        <taxon>Bacteria</taxon>
        <taxon>Pseudomonadati</taxon>
        <taxon>Pseudomonadota</taxon>
        <taxon>Alphaproteobacteria</taxon>
        <taxon>Acetobacterales</taxon>
        <taxon>Roseomonadaceae</taxon>
        <taxon>Roseomonas</taxon>
    </lineage>
</organism>
<feature type="signal peptide" evidence="1">
    <location>
        <begin position="1"/>
        <end position="27"/>
    </location>
</feature>
<evidence type="ECO:0000313" key="5">
    <source>
        <dbReference type="Proteomes" id="UP000278036"/>
    </source>
</evidence>
<dbReference type="InParanoid" id="A0A3A9JDR5"/>
<feature type="chain" id="PRO_5017191305" description="Autotransporter domain-containing protein" evidence="1">
    <location>
        <begin position="28"/>
        <end position="410"/>
    </location>
</feature>
<accession>A0A3A9JDR5</accession>
<dbReference type="Proteomes" id="UP000274097">
    <property type="component" value="Unassembled WGS sequence"/>
</dbReference>
<name>A0A3A9JDR5_9PROT</name>
<dbReference type="EMBL" id="RAQU01000221">
    <property type="protein sequence ID" value="RKK01766.1"/>
    <property type="molecule type" value="Genomic_DNA"/>
</dbReference>
<keyword evidence="4" id="KW-1185">Reference proteome</keyword>
<evidence type="ECO:0000313" key="4">
    <source>
        <dbReference type="Proteomes" id="UP000274097"/>
    </source>
</evidence>
<proteinExistence type="predicted"/>
<dbReference type="AlphaFoldDB" id="A0A3A9JDR5"/>
<evidence type="ECO:0000256" key="1">
    <source>
        <dbReference type="SAM" id="SignalP"/>
    </source>
</evidence>
<evidence type="ECO:0000313" key="2">
    <source>
        <dbReference type="EMBL" id="RKK01766.1"/>
    </source>
</evidence>
<keyword evidence="1" id="KW-0732">Signal</keyword>
<gene>
    <name evidence="2" type="ORF">D6Z83_23250</name>
    <name evidence="3" type="ORF">EBE87_03090</name>
</gene>
<dbReference type="EMBL" id="RFLX01000002">
    <property type="protein sequence ID" value="RMI26289.1"/>
    <property type="molecule type" value="Genomic_DNA"/>
</dbReference>
<sequence length="410" mass="42946">MHQARLAACAAAPVLTILLLSAHAAQASDSYSLTVTVDGQTYNRSFSDSQEALRLLNRQGLLSLAPNYTNRSSVSGVVEVRGLPVTFNTIPGTTALQISSPAAGFNRVFDAGSPAATQNLVEAFLRGNEDPQGLQQLVKGVVAKSTTDPVAGNPSSLLGQSVIADYEIGTMLPGDDGGMSPRAAGWHFGIGFSGQYQDTRRSDVTNYSIPLGVSYAYGKDGPEAFLHVPLVLSDIDGSNAYQGTGALGVRVPVITAPSLRWALTPALRWGAAGSWDESSVGQTYGGSVTSDLRVALGGGVTLGIGNSISHYRTEPLEYGNFRVSYKLRNWSYRNGVSLTGPTGEVAGQPVTLGASFIDTRMTGDDLAVDAWQEYGVSATFGTSVPLRVSASYLDGNNGFSGFRLGLSAAF</sequence>